<evidence type="ECO:0000313" key="6">
    <source>
        <dbReference type="Proteomes" id="UP000182725"/>
    </source>
</evidence>
<dbReference type="PROSITE" id="PS51733">
    <property type="entry name" value="BPL_LPL_CATALYTIC"/>
    <property type="match status" value="1"/>
</dbReference>
<accession>A0A1H5KB10</accession>
<sequence>MSHPADKIVAMTGAATPNEPTSHDPAPLQAPLLKAALTHPQGVFGRVEVVASAGSTNTDLAAGASDSRQYYPDLSVLIADAQPAGKGRLGRTWEVPAGSAMISSVFLRPGGQARQAGRTPSAFATTGYGWLSVLAGIALCDSLRALTGIPAELKWPNDVVVNGRKLAGILAQVVPAAVAGPDLGLGVVVGVGVNVSLSAEQLPTERATSLLVEGVDILDRNLLLPAYLNKFASLYHEFVAVGGDAGRALESGPSVMELAENFMGTLGQQVRAELPGGAILLGTATALQGDGSLLVRDVAGTVHAVSAGDVIHLRRTDSDGRAHYA</sequence>
<dbReference type="Pfam" id="PF03099">
    <property type="entry name" value="BPL_LplA_LipB"/>
    <property type="match status" value="1"/>
</dbReference>
<dbReference type="EC" id="6.3.4.15" evidence="3"/>
<dbReference type="NCBIfam" id="TIGR00121">
    <property type="entry name" value="birA_ligase"/>
    <property type="match status" value="1"/>
</dbReference>
<reference evidence="5 6" key="1">
    <citation type="submission" date="2016-10" db="EMBL/GenBank/DDBJ databases">
        <authorList>
            <person name="de Groot N.N."/>
        </authorList>
    </citation>
    <scope>NUCLEOTIDE SEQUENCE [LARGE SCALE GENOMIC DNA]</scope>
    <source>
        <strain evidence="5 6">DSM 22274</strain>
    </source>
</reference>
<dbReference type="InterPro" id="IPR004408">
    <property type="entry name" value="Biotin_CoA_COase_ligase"/>
</dbReference>
<name>A0A1H5KB10_9MICC</name>
<dbReference type="AlphaFoldDB" id="A0A1H5KB10"/>
<dbReference type="CDD" id="cd16442">
    <property type="entry name" value="BPL"/>
    <property type="match status" value="1"/>
</dbReference>
<dbReference type="InterPro" id="IPR004143">
    <property type="entry name" value="BPL_LPL_catalytic"/>
</dbReference>
<keyword evidence="1 5" id="KW-0436">Ligase</keyword>
<dbReference type="Pfam" id="PF02237">
    <property type="entry name" value="BPL_C"/>
    <property type="match status" value="1"/>
</dbReference>
<dbReference type="SUPFAM" id="SSF55681">
    <property type="entry name" value="Class II aaRS and biotin synthetases"/>
    <property type="match status" value="1"/>
</dbReference>
<dbReference type="PANTHER" id="PTHR12835:SF5">
    <property type="entry name" value="BIOTIN--PROTEIN LIGASE"/>
    <property type="match status" value="1"/>
</dbReference>
<dbReference type="Gene3D" id="2.30.30.100">
    <property type="match status" value="1"/>
</dbReference>
<dbReference type="InterPro" id="IPR003142">
    <property type="entry name" value="BPL_C"/>
</dbReference>
<keyword evidence="2" id="KW-0092">Biotin</keyword>
<evidence type="ECO:0000256" key="3">
    <source>
        <dbReference type="ARBA" id="ARBA00024227"/>
    </source>
</evidence>
<evidence type="ECO:0000256" key="1">
    <source>
        <dbReference type="ARBA" id="ARBA00022598"/>
    </source>
</evidence>
<dbReference type="GO" id="GO:0005737">
    <property type="term" value="C:cytoplasm"/>
    <property type="evidence" value="ECO:0007669"/>
    <property type="project" value="TreeGrafter"/>
</dbReference>
<evidence type="ECO:0000256" key="2">
    <source>
        <dbReference type="ARBA" id="ARBA00023267"/>
    </source>
</evidence>
<dbReference type="EMBL" id="FNTV01000001">
    <property type="protein sequence ID" value="SEE61860.1"/>
    <property type="molecule type" value="Genomic_DNA"/>
</dbReference>
<organism evidence="5 6">
    <name type="scientific">Arthrobacter alpinus</name>
    <dbReference type="NCBI Taxonomy" id="656366"/>
    <lineage>
        <taxon>Bacteria</taxon>
        <taxon>Bacillati</taxon>
        <taxon>Actinomycetota</taxon>
        <taxon>Actinomycetes</taxon>
        <taxon>Micrococcales</taxon>
        <taxon>Micrococcaceae</taxon>
        <taxon>Arthrobacter</taxon>
    </lineage>
</organism>
<feature type="domain" description="BPL/LPL catalytic" evidence="4">
    <location>
        <begin position="36"/>
        <end position="239"/>
    </location>
</feature>
<dbReference type="Gene3D" id="3.30.930.10">
    <property type="entry name" value="Bira Bifunctional Protein, Domain 2"/>
    <property type="match status" value="1"/>
</dbReference>
<evidence type="ECO:0000313" key="5">
    <source>
        <dbReference type="EMBL" id="SEE61860.1"/>
    </source>
</evidence>
<dbReference type="Proteomes" id="UP000182725">
    <property type="component" value="Unassembled WGS sequence"/>
</dbReference>
<proteinExistence type="predicted"/>
<dbReference type="InterPro" id="IPR045864">
    <property type="entry name" value="aa-tRNA-synth_II/BPL/LPL"/>
</dbReference>
<dbReference type="GO" id="GO:0004077">
    <property type="term" value="F:biotin--[biotin carboxyl-carrier protein] ligase activity"/>
    <property type="evidence" value="ECO:0007669"/>
    <property type="project" value="UniProtKB-EC"/>
</dbReference>
<dbReference type="PANTHER" id="PTHR12835">
    <property type="entry name" value="BIOTIN PROTEIN LIGASE"/>
    <property type="match status" value="1"/>
</dbReference>
<protein>
    <recommendedName>
        <fullName evidence="3">biotin--[biotin carboxyl-carrier protein] ligase</fullName>
        <ecNumber evidence="3">6.3.4.15</ecNumber>
    </recommendedName>
</protein>
<gene>
    <name evidence="5" type="ORF">SAMN04489740_1937</name>
</gene>
<evidence type="ECO:0000259" key="4">
    <source>
        <dbReference type="PROSITE" id="PS51733"/>
    </source>
</evidence>